<dbReference type="Gene3D" id="3.30.70.1290">
    <property type="entry name" value="Transposase IS200-like"/>
    <property type="match status" value="1"/>
</dbReference>
<gene>
    <name evidence="2" type="ORF">LF1_27570</name>
</gene>
<dbReference type="GO" id="GO:0043565">
    <property type="term" value="F:sequence-specific DNA binding"/>
    <property type="evidence" value="ECO:0007669"/>
    <property type="project" value="TreeGrafter"/>
</dbReference>
<dbReference type="GO" id="GO:0004803">
    <property type="term" value="F:transposase activity"/>
    <property type="evidence" value="ECO:0007669"/>
    <property type="project" value="InterPro"/>
</dbReference>
<dbReference type="SMART" id="SM01321">
    <property type="entry name" value="Y1_Tnp"/>
    <property type="match status" value="1"/>
</dbReference>
<dbReference type="InterPro" id="IPR002686">
    <property type="entry name" value="Transposase_17"/>
</dbReference>
<dbReference type="GO" id="GO:0006313">
    <property type="term" value="P:DNA transposition"/>
    <property type="evidence" value="ECO:0007669"/>
    <property type="project" value="InterPro"/>
</dbReference>
<protein>
    <submittedName>
        <fullName evidence="2">Transposase IS200 like protein</fullName>
    </submittedName>
</protein>
<dbReference type="PANTHER" id="PTHR36966">
    <property type="entry name" value="REP-ASSOCIATED TYROSINE TRANSPOSASE"/>
    <property type="match status" value="1"/>
</dbReference>
<dbReference type="NCBIfam" id="NF047646">
    <property type="entry name" value="REP_Tyr_transpos"/>
    <property type="match status" value="1"/>
</dbReference>
<name>A0A5B1CGA5_9BACT</name>
<reference evidence="2 3" key="1">
    <citation type="submission" date="2019-08" db="EMBL/GenBank/DDBJ databases">
        <title>Deep-cultivation of Planctomycetes and their phenomic and genomic characterization uncovers novel biology.</title>
        <authorList>
            <person name="Wiegand S."/>
            <person name="Jogler M."/>
            <person name="Boedeker C."/>
            <person name="Pinto D."/>
            <person name="Vollmers J."/>
            <person name="Rivas-Marin E."/>
            <person name="Kohn T."/>
            <person name="Peeters S.H."/>
            <person name="Heuer A."/>
            <person name="Rast P."/>
            <person name="Oberbeckmann S."/>
            <person name="Bunk B."/>
            <person name="Jeske O."/>
            <person name="Meyerdierks A."/>
            <person name="Storesund J.E."/>
            <person name="Kallscheuer N."/>
            <person name="Luecker S."/>
            <person name="Lage O.M."/>
            <person name="Pohl T."/>
            <person name="Merkel B.J."/>
            <person name="Hornburger P."/>
            <person name="Mueller R.-W."/>
            <person name="Bruemmer F."/>
            <person name="Labrenz M."/>
            <person name="Spormann A.M."/>
            <person name="Op Den Camp H."/>
            <person name="Overmann J."/>
            <person name="Amann R."/>
            <person name="Jetten M.S.M."/>
            <person name="Mascher T."/>
            <person name="Medema M.H."/>
            <person name="Devos D.P."/>
            <person name="Kaster A.-K."/>
            <person name="Ovreas L."/>
            <person name="Rohde M."/>
            <person name="Galperin M.Y."/>
            <person name="Jogler C."/>
        </authorList>
    </citation>
    <scope>NUCLEOTIDE SEQUENCE [LARGE SCALE GENOMIC DNA]</scope>
    <source>
        <strain evidence="2 3">LF1</strain>
    </source>
</reference>
<dbReference type="RefSeq" id="WP_068266729.1">
    <property type="nucleotide sequence ID" value="NZ_LWSK01000128.1"/>
</dbReference>
<proteinExistence type="predicted"/>
<dbReference type="OrthoDB" id="277009at2"/>
<sequence>MSDFRRFFVPGGTYFFTLVTYDRRQILTTKEGRTRLHHSIVDVRNQWPFRLFANVLLPDHWHCILMLPSGDAEYSKRVCKIKNDFTRRWLEDGLPEATVTKSQKRRGERGIWQPRFWEHTVRDEDDLKSCVDYIHWNPRKHGLVGQVKDWPWSSFHRFVDEGEYEADWGGNAPDCMKTARDWGE</sequence>
<dbReference type="InterPro" id="IPR052715">
    <property type="entry name" value="RAYT_transposase"/>
</dbReference>
<evidence type="ECO:0000313" key="2">
    <source>
        <dbReference type="EMBL" id="KAA1260218.1"/>
    </source>
</evidence>
<dbReference type="AlphaFoldDB" id="A0A5B1CGA5"/>
<organism evidence="2 3">
    <name type="scientific">Rubripirellula obstinata</name>
    <dbReference type="NCBI Taxonomy" id="406547"/>
    <lineage>
        <taxon>Bacteria</taxon>
        <taxon>Pseudomonadati</taxon>
        <taxon>Planctomycetota</taxon>
        <taxon>Planctomycetia</taxon>
        <taxon>Pirellulales</taxon>
        <taxon>Pirellulaceae</taxon>
        <taxon>Rubripirellula</taxon>
    </lineage>
</organism>
<keyword evidence="3" id="KW-1185">Reference proteome</keyword>
<dbReference type="Pfam" id="PF01797">
    <property type="entry name" value="Y1_Tnp"/>
    <property type="match status" value="1"/>
</dbReference>
<evidence type="ECO:0000259" key="1">
    <source>
        <dbReference type="SMART" id="SM01321"/>
    </source>
</evidence>
<feature type="domain" description="Transposase IS200-like" evidence="1">
    <location>
        <begin position="9"/>
        <end position="137"/>
    </location>
</feature>
<dbReference type="Proteomes" id="UP000322699">
    <property type="component" value="Unassembled WGS sequence"/>
</dbReference>
<evidence type="ECO:0000313" key="3">
    <source>
        <dbReference type="Proteomes" id="UP000322699"/>
    </source>
</evidence>
<accession>A0A5B1CGA5</accession>
<dbReference type="SUPFAM" id="SSF143422">
    <property type="entry name" value="Transposase IS200-like"/>
    <property type="match status" value="1"/>
</dbReference>
<dbReference type="InterPro" id="IPR036515">
    <property type="entry name" value="Transposase_17_sf"/>
</dbReference>
<dbReference type="PANTHER" id="PTHR36966:SF1">
    <property type="entry name" value="REP-ASSOCIATED TYROSINE TRANSPOSASE"/>
    <property type="match status" value="1"/>
</dbReference>
<dbReference type="EMBL" id="VRLW01000001">
    <property type="protein sequence ID" value="KAA1260218.1"/>
    <property type="molecule type" value="Genomic_DNA"/>
</dbReference>
<comment type="caution">
    <text evidence="2">The sequence shown here is derived from an EMBL/GenBank/DDBJ whole genome shotgun (WGS) entry which is preliminary data.</text>
</comment>